<dbReference type="Proteomes" id="UP000318431">
    <property type="component" value="Unassembled WGS sequence"/>
</dbReference>
<dbReference type="InterPro" id="IPR016032">
    <property type="entry name" value="Sig_transdc_resp-reg_C-effctor"/>
</dbReference>
<keyword evidence="1" id="KW-0805">Transcription regulation</keyword>
<organism evidence="7 8">
    <name type="scientific">Pseudoduganella lurida</name>
    <dbReference type="NCBI Taxonomy" id="1036180"/>
    <lineage>
        <taxon>Bacteria</taxon>
        <taxon>Pseudomonadati</taxon>
        <taxon>Pseudomonadota</taxon>
        <taxon>Betaproteobacteria</taxon>
        <taxon>Burkholderiales</taxon>
        <taxon>Oxalobacteraceae</taxon>
        <taxon>Telluria group</taxon>
        <taxon>Pseudoduganella</taxon>
    </lineage>
</organism>
<dbReference type="Gene3D" id="3.40.50.2300">
    <property type="match status" value="1"/>
</dbReference>
<dbReference type="InterPro" id="IPR011006">
    <property type="entry name" value="CheY-like_superfamily"/>
</dbReference>
<sequence length="203" mass="22483">MKDIPLTLYVVDDDEALRRSMLLLLFSQGLAVQAFDSGEAFLDAVDMRQPGCVILDLRMGGISGLTVFERLRAAHSPLVTIFLSGHGDIPTALEAVRRGAHDWVTKPDTQQLLDKLPAAIGEARARSQALRQWDELTPREREVARLVGLGQPNKEIARLLVPPCGPRSVETHRANIFSKLQCANDNELGRWLAAHPWLGYAED</sequence>
<dbReference type="InterPro" id="IPR001789">
    <property type="entry name" value="Sig_transdc_resp-reg_receiver"/>
</dbReference>
<keyword evidence="4" id="KW-0597">Phosphoprotein</keyword>
<evidence type="ECO:0000256" key="3">
    <source>
        <dbReference type="ARBA" id="ARBA00023163"/>
    </source>
</evidence>
<evidence type="ECO:0000313" key="7">
    <source>
        <dbReference type="EMBL" id="TWI66177.1"/>
    </source>
</evidence>
<reference evidence="7 8" key="1">
    <citation type="journal article" date="2015" name="Stand. Genomic Sci.">
        <title>Genomic Encyclopedia of Bacterial and Archaeal Type Strains, Phase III: the genomes of soil and plant-associated and newly described type strains.</title>
        <authorList>
            <person name="Whitman W.B."/>
            <person name="Woyke T."/>
            <person name="Klenk H.P."/>
            <person name="Zhou Y."/>
            <person name="Lilburn T.G."/>
            <person name="Beck B.J."/>
            <person name="De Vos P."/>
            <person name="Vandamme P."/>
            <person name="Eisen J.A."/>
            <person name="Garrity G."/>
            <person name="Hugenholtz P."/>
            <person name="Kyrpides N.C."/>
        </authorList>
    </citation>
    <scope>NUCLEOTIDE SEQUENCE [LARGE SCALE GENOMIC DNA]</scope>
    <source>
        <strain evidence="7 8">CGMCC 1.10822</strain>
    </source>
</reference>
<feature type="modified residue" description="4-aspartylphosphate" evidence="4">
    <location>
        <position position="56"/>
    </location>
</feature>
<name>A0A562RAT1_9BURK</name>
<dbReference type="InterPro" id="IPR036388">
    <property type="entry name" value="WH-like_DNA-bd_sf"/>
</dbReference>
<dbReference type="PROSITE" id="PS50043">
    <property type="entry name" value="HTH_LUXR_2"/>
    <property type="match status" value="1"/>
</dbReference>
<protein>
    <submittedName>
        <fullName evidence="7">Two component transcriptional regulator, LuxR family</fullName>
    </submittedName>
</protein>
<feature type="domain" description="HTH luxR-type" evidence="5">
    <location>
        <begin position="129"/>
        <end position="196"/>
    </location>
</feature>
<dbReference type="SUPFAM" id="SSF52172">
    <property type="entry name" value="CheY-like"/>
    <property type="match status" value="1"/>
</dbReference>
<dbReference type="GO" id="GO:0000160">
    <property type="term" value="P:phosphorelay signal transduction system"/>
    <property type="evidence" value="ECO:0007669"/>
    <property type="project" value="InterPro"/>
</dbReference>
<dbReference type="OrthoDB" id="9802186at2"/>
<dbReference type="SUPFAM" id="SSF46894">
    <property type="entry name" value="C-terminal effector domain of the bipartite response regulators"/>
    <property type="match status" value="1"/>
</dbReference>
<dbReference type="PROSITE" id="PS50110">
    <property type="entry name" value="RESPONSE_REGULATORY"/>
    <property type="match status" value="1"/>
</dbReference>
<dbReference type="GO" id="GO:0006355">
    <property type="term" value="P:regulation of DNA-templated transcription"/>
    <property type="evidence" value="ECO:0007669"/>
    <property type="project" value="InterPro"/>
</dbReference>
<dbReference type="Gene3D" id="1.10.10.10">
    <property type="entry name" value="Winged helix-like DNA-binding domain superfamily/Winged helix DNA-binding domain"/>
    <property type="match status" value="1"/>
</dbReference>
<evidence type="ECO:0000313" key="8">
    <source>
        <dbReference type="Proteomes" id="UP000318431"/>
    </source>
</evidence>
<dbReference type="SMART" id="SM00448">
    <property type="entry name" value="REC"/>
    <property type="match status" value="1"/>
</dbReference>
<dbReference type="Pfam" id="PF00196">
    <property type="entry name" value="GerE"/>
    <property type="match status" value="1"/>
</dbReference>
<keyword evidence="3" id="KW-0804">Transcription</keyword>
<dbReference type="PANTHER" id="PTHR44688">
    <property type="entry name" value="DNA-BINDING TRANSCRIPTIONAL ACTIVATOR DEVR_DOSR"/>
    <property type="match status" value="1"/>
</dbReference>
<evidence type="ECO:0000256" key="4">
    <source>
        <dbReference type="PROSITE-ProRule" id="PRU00169"/>
    </source>
</evidence>
<dbReference type="CDD" id="cd06170">
    <property type="entry name" value="LuxR_C_like"/>
    <property type="match status" value="1"/>
</dbReference>
<dbReference type="Pfam" id="PF00072">
    <property type="entry name" value="Response_reg"/>
    <property type="match status" value="1"/>
</dbReference>
<keyword evidence="2" id="KW-0238">DNA-binding</keyword>
<accession>A0A562RAT1</accession>
<comment type="caution">
    <text evidence="7">The sequence shown here is derived from an EMBL/GenBank/DDBJ whole genome shotgun (WGS) entry which is preliminary data.</text>
</comment>
<dbReference type="SMART" id="SM00421">
    <property type="entry name" value="HTH_LUXR"/>
    <property type="match status" value="1"/>
</dbReference>
<evidence type="ECO:0000256" key="1">
    <source>
        <dbReference type="ARBA" id="ARBA00023015"/>
    </source>
</evidence>
<keyword evidence="8" id="KW-1185">Reference proteome</keyword>
<dbReference type="PANTHER" id="PTHR44688:SF16">
    <property type="entry name" value="DNA-BINDING TRANSCRIPTIONAL ACTIVATOR DEVR_DOSR"/>
    <property type="match status" value="1"/>
</dbReference>
<dbReference type="AlphaFoldDB" id="A0A562RAT1"/>
<feature type="domain" description="Response regulatory" evidence="6">
    <location>
        <begin position="7"/>
        <end position="121"/>
    </location>
</feature>
<dbReference type="InterPro" id="IPR000792">
    <property type="entry name" value="Tscrpt_reg_LuxR_C"/>
</dbReference>
<evidence type="ECO:0000259" key="5">
    <source>
        <dbReference type="PROSITE" id="PS50043"/>
    </source>
</evidence>
<gene>
    <name evidence="7" type="ORF">IP91_01988</name>
</gene>
<dbReference type="GO" id="GO:0003677">
    <property type="term" value="F:DNA binding"/>
    <property type="evidence" value="ECO:0007669"/>
    <property type="project" value="UniProtKB-KW"/>
</dbReference>
<dbReference type="EMBL" id="VLLB01000003">
    <property type="protein sequence ID" value="TWI66177.1"/>
    <property type="molecule type" value="Genomic_DNA"/>
</dbReference>
<dbReference type="RefSeq" id="WP_145648829.1">
    <property type="nucleotide sequence ID" value="NZ_VLLB01000003.1"/>
</dbReference>
<evidence type="ECO:0000256" key="2">
    <source>
        <dbReference type="ARBA" id="ARBA00023125"/>
    </source>
</evidence>
<evidence type="ECO:0000259" key="6">
    <source>
        <dbReference type="PROSITE" id="PS50110"/>
    </source>
</evidence>
<proteinExistence type="predicted"/>